<protein>
    <submittedName>
        <fullName evidence="1">DNA-binding transcriptional LysR family regulator</fullName>
    </submittedName>
</protein>
<dbReference type="SUPFAM" id="SSF46785">
    <property type="entry name" value="Winged helix' DNA-binding domain"/>
    <property type="match status" value="1"/>
</dbReference>
<dbReference type="EMBL" id="JACHMQ010000001">
    <property type="protein sequence ID" value="MBB6398512.1"/>
    <property type="molecule type" value="Genomic_DNA"/>
</dbReference>
<keyword evidence="2" id="KW-1185">Reference proteome</keyword>
<evidence type="ECO:0000313" key="1">
    <source>
        <dbReference type="EMBL" id="MBB6398512.1"/>
    </source>
</evidence>
<organism evidence="1 2">
    <name type="scientific">Actinomadura coerulea</name>
    <dbReference type="NCBI Taxonomy" id="46159"/>
    <lineage>
        <taxon>Bacteria</taxon>
        <taxon>Bacillati</taxon>
        <taxon>Actinomycetota</taxon>
        <taxon>Actinomycetes</taxon>
        <taxon>Streptosporangiales</taxon>
        <taxon>Thermomonosporaceae</taxon>
        <taxon>Actinomadura</taxon>
    </lineage>
</organism>
<proteinExistence type="predicted"/>
<dbReference type="GO" id="GO:0003677">
    <property type="term" value="F:DNA binding"/>
    <property type="evidence" value="ECO:0007669"/>
    <property type="project" value="UniProtKB-KW"/>
</dbReference>
<keyword evidence="1" id="KW-0238">DNA-binding</keyword>
<reference evidence="1 2" key="1">
    <citation type="submission" date="2020-08" db="EMBL/GenBank/DDBJ databases">
        <title>Sequencing the genomes of 1000 actinobacteria strains.</title>
        <authorList>
            <person name="Klenk H.-P."/>
        </authorList>
    </citation>
    <scope>NUCLEOTIDE SEQUENCE [LARGE SCALE GENOMIC DNA]</scope>
    <source>
        <strain evidence="1 2">DSM 43675</strain>
    </source>
</reference>
<gene>
    <name evidence="1" type="ORF">BKA00_005426</name>
</gene>
<dbReference type="Proteomes" id="UP000546324">
    <property type="component" value="Unassembled WGS sequence"/>
</dbReference>
<dbReference type="RefSeq" id="WP_338072166.1">
    <property type="nucleotide sequence ID" value="NZ_JACHMQ010000001.1"/>
</dbReference>
<accession>A0A7X0G4E0</accession>
<name>A0A7X0G4E0_9ACTN</name>
<dbReference type="AlphaFoldDB" id="A0A7X0G4E0"/>
<evidence type="ECO:0000313" key="2">
    <source>
        <dbReference type="Proteomes" id="UP000546324"/>
    </source>
</evidence>
<dbReference type="InterPro" id="IPR036390">
    <property type="entry name" value="WH_DNA-bd_sf"/>
</dbReference>
<sequence>MLDLHRLRLLREPKHRGTLAAVAEPLSYSPSSISQQLSVLEKLVAHTEVPRGETPP</sequence>
<comment type="caution">
    <text evidence="1">The sequence shown here is derived from an EMBL/GenBank/DDBJ whole genome shotgun (WGS) entry which is preliminary data.</text>
</comment>